<dbReference type="GO" id="GO:0045892">
    <property type="term" value="P:negative regulation of DNA-templated transcription"/>
    <property type="evidence" value="ECO:0007669"/>
    <property type="project" value="InterPro"/>
</dbReference>
<dbReference type="InterPro" id="IPR013573">
    <property type="entry name" value="Tscrpt_reg_YcdC_C"/>
</dbReference>
<evidence type="ECO:0000256" key="1">
    <source>
        <dbReference type="ARBA" id="ARBA00023125"/>
    </source>
</evidence>
<dbReference type="NCBIfam" id="NF011584">
    <property type="entry name" value="PRK15008.1"/>
    <property type="match status" value="1"/>
</dbReference>
<evidence type="ECO:0000313" key="6">
    <source>
        <dbReference type="Proteomes" id="UP000182985"/>
    </source>
</evidence>
<dbReference type="AlphaFoldDB" id="A0A1J6HK57"/>
<comment type="caution">
    <text evidence="5">The sequence shown here is derived from an EMBL/GenBank/DDBJ whole genome shotgun (WGS) entry which is preliminary data.</text>
</comment>
<dbReference type="PRINTS" id="PR00455">
    <property type="entry name" value="HTHTETR"/>
</dbReference>
<keyword evidence="6" id="KW-1185">Reference proteome</keyword>
<feature type="DNA-binding region" description="H-T-H motif" evidence="2">
    <location>
        <begin position="54"/>
        <end position="73"/>
    </location>
</feature>
<keyword evidence="1 2" id="KW-0238">DNA-binding</keyword>
<protein>
    <submittedName>
        <fullName evidence="5">TetR family transcriptional regulator</fullName>
    </submittedName>
</protein>
<accession>A0A1J6HK57</accession>
<dbReference type="PANTHER" id="PTHR30055">
    <property type="entry name" value="HTH-TYPE TRANSCRIPTIONAL REGULATOR RUTR"/>
    <property type="match status" value="1"/>
</dbReference>
<proteinExistence type="predicted"/>
<dbReference type="InterPro" id="IPR050109">
    <property type="entry name" value="HTH-type_TetR-like_transc_reg"/>
</dbReference>
<name>A0A1J6HK57_9HYPH</name>
<dbReference type="SUPFAM" id="SSF46689">
    <property type="entry name" value="Homeodomain-like"/>
    <property type="match status" value="1"/>
</dbReference>
<dbReference type="PANTHER" id="PTHR30055:SF196">
    <property type="entry name" value="HTH-TYPE TRANSCRIPTIONAL REGULATOR RUTR"/>
    <property type="match status" value="1"/>
</dbReference>
<feature type="domain" description="HTH tetR-type" evidence="4">
    <location>
        <begin position="31"/>
        <end position="91"/>
    </location>
</feature>
<dbReference type="Pfam" id="PF00440">
    <property type="entry name" value="TetR_N"/>
    <property type="match status" value="1"/>
</dbReference>
<dbReference type="RefSeq" id="WP_071631921.1">
    <property type="nucleotide sequence ID" value="NZ_MOEC01000010.1"/>
</dbReference>
<dbReference type="InterPro" id="IPR009057">
    <property type="entry name" value="Homeodomain-like_sf"/>
</dbReference>
<evidence type="ECO:0000256" key="3">
    <source>
        <dbReference type="SAM" id="MobiDB-lite"/>
    </source>
</evidence>
<dbReference type="InterPro" id="IPR001647">
    <property type="entry name" value="HTH_TetR"/>
</dbReference>
<dbReference type="SUPFAM" id="SSF48498">
    <property type="entry name" value="Tetracyclin repressor-like, C-terminal domain"/>
    <property type="match status" value="1"/>
</dbReference>
<sequence length="232" mass="26021">MATAPSDSRTDTVENEKMSNDKSEGATRIQGINRRLILDAALEVFSAYGFRGSTVDQIAEKAGMSKPNLLYYFPRKQNIYVTVLEDTLATWLEPFEHINPDGDPLEELRRYIAVKLEMSAKKPEASRLFANEILHGAPAISDFLKGHLKQLVDEKAAVIHRWIAEKRLAPVDPYHLIFTIWAVTQHYSDFSVQVGAVLGRRSKEAGFYDETAKALSAIILDGIRPRNENSSS</sequence>
<dbReference type="Gene3D" id="1.10.357.10">
    <property type="entry name" value="Tetracycline Repressor, domain 2"/>
    <property type="match status" value="1"/>
</dbReference>
<dbReference type="Gene3D" id="1.10.10.60">
    <property type="entry name" value="Homeodomain-like"/>
    <property type="match status" value="1"/>
</dbReference>
<gene>
    <name evidence="5" type="ORF">BLA27_11830</name>
</gene>
<dbReference type="GO" id="GO:0000976">
    <property type="term" value="F:transcription cis-regulatory region binding"/>
    <property type="evidence" value="ECO:0007669"/>
    <property type="project" value="TreeGrafter"/>
</dbReference>
<reference evidence="5 6" key="1">
    <citation type="submission" date="2016-10" db="EMBL/GenBank/DDBJ databases">
        <title>The Draft Genome Sequence of the Potato Rhizosphere Bacteria Ochrobactrum sp. IPA7.2.</title>
        <authorList>
            <person name="Gogoleva N.E."/>
            <person name="Khlopko Y.A."/>
            <person name="Burygin G.L."/>
            <person name="Plotnikov A.O."/>
        </authorList>
    </citation>
    <scope>NUCLEOTIDE SEQUENCE [LARGE SCALE GENOMIC DNA]</scope>
    <source>
        <strain evidence="5 6">IPA7.2</strain>
    </source>
</reference>
<dbReference type="GO" id="GO:0003700">
    <property type="term" value="F:DNA-binding transcription factor activity"/>
    <property type="evidence" value="ECO:0007669"/>
    <property type="project" value="TreeGrafter"/>
</dbReference>
<dbReference type="Pfam" id="PF08362">
    <property type="entry name" value="TetR_C_3"/>
    <property type="match status" value="1"/>
</dbReference>
<dbReference type="PROSITE" id="PS50977">
    <property type="entry name" value="HTH_TETR_2"/>
    <property type="match status" value="1"/>
</dbReference>
<dbReference type="EMBL" id="MOEC01000010">
    <property type="protein sequence ID" value="OIS93284.1"/>
    <property type="molecule type" value="Genomic_DNA"/>
</dbReference>
<feature type="compositionally biased region" description="Basic and acidic residues" evidence="3">
    <location>
        <begin position="8"/>
        <end position="25"/>
    </location>
</feature>
<feature type="region of interest" description="Disordered" evidence="3">
    <location>
        <begin position="1"/>
        <end position="26"/>
    </location>
</feature>
<organism evidence="5 6">
    <name type="scientific">Brucella cytisi</name>
    <dbReference type="NCBI Taxonomy" id="407152"/>
    <lineage>
        <taxon>Bacteria</taxon>
        <taxon>Pseudomonadati</taxon>
        <taxon>Pseudomonadota</taxon>
        <taxon>Alphaproteobacteria</taxon>
        <taxon>Hyphomicrobiales</taxon>
        <taxon>Brucellaceae</taxon>
        <taxon>Brucella/Ochrobactrum group</taxon>
        <taxon>Brucella</taxon>
    </lineage>
</organism>
<dbReference type="Proteomes" id="UP000182985">
    <property type="component" value="Unassembled WGS sequence"/>
</dbReference>
<evidence type="ECO:0000313" key="5">
    <source>
        <dbReference type="EMBL" id="OIS93284.1"/>
    </source>
</evidence>
<dbReference type="OrthoDB" id="2356263at2"/>
<evidence type="ECO:0000256" key="2">
    <source>
        <dbReference type="PROSITE-ProRule" id="PRU00335"/>
    </source>
</evidence>
<evidence type="ECO:0000259" key="4">
    <source>
        <dbReference type="PROSITE" id="PS50977"/>
    </source>
</evidence>
<dbReference type="InterPro" id="IPR036271">
    <property type="entry name" value="Tet_transcr_reg_TetR-rel_C_sf"/>
</dbReference>